<dbReference type="Proteomes" id="UP000290651">
    <property type="component" value="Segment"/>
</dbReference>
<accession>A0A291EU33</accession>
<dbReference type="PIRSF" id="PIRSF004075">
    <property type="entry name" value="Coat_protein_tricho/vitivirus"/>
    <property type="match status" value="1"/>
</dbReference>
<organism evidence="4 6">
    <name type="scientific">Grapevine virus G</name>
    <dbReference type="NCBI Taxonomy" id="2022475"/>
    <lineage>
        <taxon>Viruses</taxon>
        <taxon>Riboviria</taxon>
        <taxon>Orthornavirae</taxon>
        <taxon>Kitrinoviricota</taxon>
        <taxon>Alsuviricetes</taxon>
        <taxon>Tymovirales</taxon>
        <taxon>Betaflexiviridae</taxon>
        <taxon>Trivirinae</taxon>
        <taxon>Vitivirus</taxon>
        <taxon>Vitivirus gammavitis</taxon>
    </lineage>
</organism>
<dbReference type="EMBL" id="MF405925">
    <property type="protein sequence ID" value="ATG22759.1"/>
    <property type="molecule type" value="Genomic_RNA"/>
</dbReference>
<dbReference type="Pfam" id="PF05892">
    <property type="entry name" value="Tricho_coat"/>
    <property type="match status" value="1"/>
</dbReference>
<proteinExistence type="predicted"/>
<sequence>MGEESKKMRLAVLTLLSVKHPALKSEPSSDEEKELNHNILSNIFGNIGIIGTSAKISNYPESIRCYDLSAGRLNPNLLKGEDIKLGEILVTMIVVSKAADGPPMGGATLRQMCEPFANEAYHYLKAAANSGVYTNLAKKMTRAGNKEPQVMFDFSKGLAISRLTRSEASVMQVMHQRVFRTEGAKGVFEAQSNVAEGPVEV</sequence>
<evidence type="ECO:0000313" key="6">
    <source>
        <dbReference type="Proteomes" id="UP000290651"/>
    </source>
</evidence>
<comment type="subcellular location">
    <subcellularLocation>
        <location evidence="1">Virion</location>
    </subcellularLocation>
</comment>
<dbReference type="KEGG" id="vg:41700903"/>
<evidence type="ECO:0000313" key="4">
    <source>
        <dbReference type="EMBL" id="ATG22749.1"/>
    </source>
</evidence>
<dbReference type="GeneID" id="41700903"/>
<protein>
    <submittedName>
        <fullName evidence="4">Coat protein</fullName>
    </submittedName>
</protein>
<evidence type="ECO:0000256" key="1">
    <source>
        <dbReference type="ARBA" id="ARBA00004328"/>
    </source>
</evidence>
<reference evidence="6" key="2">
    <citation type="journal article" date="2018" name="Arch. Virol.">
        <title>Identification of a novel vitivirus from grapevines in New Zealand.</title>
        <authorList>
            <person name="Blouin A.G."/>
            <person name="Keenan S."/>
            <person name="Napier K.R."/>
            <person name="Barrero R.A."/>
            <person name="MacDiarmid R.M."/>
        </authorList>
    </citation>
    <scope>NUCLEOTIDE SEQUENCE [LARGE SCALE GENOMIC DNA]</scope>
</reference>
<keyword evidence="3" id="KW-0946">Virion</keyword>
<dbReference type="EMBL" id="MF405923">
    <property type="protein sequence ID" value="ATG22749.1"/>
    <property type="molecule type" value="Genomic_RNA"/>
</dbReference>
<reference evidence="4" key="1">
    <citation type="journal article" date="2017" name="Arch. Virol.">
        <title>Identification of a novel vitivirus from grapevines in New Zealand.</title>
        <authorList>
            <person name="Blouin A.G."/>
            <person name="Keenan S."/>
            <person name="Napier K.R."/>
            <person name="Barrero R.A."/>
            <person name="MacDiarmid R.M."/>
        </authorList>
    </citation>
    <scope>NUCLEOTIDE SEQUENCE [LARGE SCALE GENOMIC DNA]</scope>
    <source>
        <strain evidence="4">VID561</strain>
        <strain evidence="5">VID567</strain>
    </source>
</reference>
<dbReference type="OrthoDB" id="15433at10239"/>
<evidence type="ECO:0000313" key="5">
    <source>
        <dbReference type="EMBL" id="ATG22759.1"/>
    </source>
</evidence>
<name>A0A291EU33_9VIRU</name>
<dbReference type="InterPro" id="IPR008879">
    <property type="entry name" value="Coat_protein_tricho/vitivirus"/>
</dbReference>
<keyword evidence="2 4" id="KW-0167">Capsid protein</keyword>
<keyword evidence="6" id="KW-1185">Reference proteome</keyword>
<dbReference type="RefSeq" id="YP_009552542.1">
    <property type="nucleotide sequence ID" value="NC_040616.1"/>
</dbReference>
<dbReference type="GO" id="GO:0019028">
    <property type="term" value="C:viral capsid"/>
    <property type="evidence" value="ECO:0007669"/>
    <property type="project" value="UniProtKB-KW"/>
</dbReference>
<evidence type="ECO:0000256" key="3">
    <source>
        <dbReference type="ARBA" id="ARBA00022844"/>
    </source>
</evidence>
<evidence type="ECO:0000256" key="2">
    <source>
        <dbReference type="ARBA" id="ARBA00022561"/>
    </source>
</evidence>